<evidence type="ECO:0000256" key="3">
    <source>
        <dbReference type="ARBA" id="ARBA00022737"/>
    </source>
</evidence>
<evidence type="ECO:0000256" key="1">
    <source>
        <dbReference type="ARBA" id="ARBA00008894"/>
    </source>
</evidence>
<evidence type="ECO:0000313" key="8">
    <source>
        <dbReference type="EMBL" id="PUZ68225.1"/>
    </source>
</evidence>
<keyword evidence="5" id="KW-0611">Plant defense</keyword>
<dbReference type="Gramene" id="PUZ68225">
    <property type="protein sequence ID" value="PUZ68225"/>
    <property type="gene ID" value="GQ55_2G008400"/>
</dbReference>
<reference evidence="8 9" key="1">
    <citation type="submission" date="2018-04" db="EMBL/GenBank/DDBJ databases">
        <title>WGS assembly of Panicum hallii var. hallii HAL2.</title>
        <authorList>
            <person name="Lovell J."/>
            <person name="Jenkins J."/>
            <person name="Lowry D."/>
            <person name="Mamidi S."/>
            <person name="Sreedasyam A."/>
            <person name="Weng X."/>
            <person name="Barry K."/>
            <person name="Bonette J."/>
            <person name="Campitelli B."/>
            <person name="Daum C."/>
            <person name="Gordon S."/>
            <person name="Gould B."/>
            <person name="Lipzen A."/>
            <person name="MacQueen A."/>
            <person name="Palacio-Mejia J."/>
            <person name="Plott C."/>
            <person name="Shakirov E."/>
            <person name="Shu S."/>
            <person name="Yoshinaga Y."/>
            <person name="Zane M."/>
            <person name="Rokhsar D."/>
            <person name="Grimwood J."/>
            <person name="Schmutz J."/>
            <person name="Juenger T."/>
        </authorList>
    </citation>
    <scope>NUCLEOTIDE SEQUENCE [LARGE SCALE GENOMIC DNA]</scope>
    <source>
        <strain evidence="9">cv. HAL2</strain>
    </source>
</reference>
<dbReference type="PANTHER" id="PTHR33377">
    <property type="entry name" value="OS10G0134700 PROTEIN-RELATED"/>
    <property type="match status" value="1"/>
</dbReference>
<sequence>MSRPKRKVAELGEHALSAAVGDVVARTMSAAVGRYDAHAAVDDQLERLGTLVIMVRSAVDEAERVHVSGWWLRRWLWKLRDAALDGDEVLRLFRQRRQAELAAEMWRGGLWNAATRVARSARSLVQPGGGGDGVHRLGRTVARLEKLCAGLGDFLKLLELEIMRSLRAPPRSGPAEARGHGGDPAESITLSHQDHTSLDGSESELDLSYISDDEECISQAEYIACTVAIGLQIVTRKLRRATGRLRTPAPPGSCSNPLAPPGLEPDMGRLQGMVADIRDAVGIGGRAGVDGKRRWLAEWRRELQAVAERADRVLQQLAVPLAPTPAQAGGGGDEAGAATSLGDDGAWRTARSVETAAAHLRAYVTLVRLAVVANAVA</sequence>
<feature type="domain" description="Disease resistance N-terminal" evidence="7">
    <location>
        <begin position="19"/>
        <end position="97"/>
    </location>
</feature>
<keyword evidence="9" id="KW-1185">Reference proteome</keyword>
<dbReference type="Pfam" id="PF18052">
    <property type="entry name" value="Rx_N"/>
    <property type="match status" value="1"/>
</dbReference>
<protein>
    <recommendedName>
        <fullName evidence="7">Disease resistance N-terminal domain-containing protein</fullName>
    </recommendedName>
</protein>
<name>A0A2T7EK71_9POAL</name>
<keyword evidence="4" id="KW-0547">Nucleotide-binding</keyword>
<accession>A0A2T7EK71</accession>
<dbReference type="PANTHER" id="PTHR33377:SF90">
    <property type="entry name" value="RX N-TERMINAL DOMAIN-CONTAINING PROTEIN"/>
    <property type="match status" value="1"/>
</dbReference>
<evidence type="ECO:0000256" key="6">
    <source>
        <dbReference type="SAM" id="MobiDB-lite"/>
    </source>
</evidence>
<dbReference type="GO" id="GO:0006952">
    <property type="term" value="P:defense response"/>
    <property type="evidence" value="ECO:0007669"/>
    <property type="project" value="UniProtKB-KW"/>
</dbReference>
<keyword evidence="2" id="KW-0433">Leucine-rich repeat</keyword>
<evidence type="ECO:0000256" key="2">
    <source>
        <dbReference type="ARBA" id="ARBA00022614"/>
    </source>
</evidence>
<dbReference type="Proteomes" id="UP000244336">
    <property type="component" value="Chromosome 2"/>
</dbReference>
<evidence type="ECO:0000256" key="4">
    <source>
        <dbReference type="ARBA" id="ARBA00022741"/>
    </source>
</evidence>
<comment type="similarity">
    <text evidence="1">Belongs to the disease resistance NB-LRR family.</text>
</comment>
<evidence type="ECO:0000313" key="9">
    <source>
        <dbReference type="Proteomes" id="UP000244336"/>
    </source>
</evidence>
<dbReference type="OrthoDB" id="685171at2759"/>
<evidence type="ECO:0000256" key="5">
    <source>
        <dbReference type="ARBA" id="ARBA00022821"/>
    </source>
</evidence>
<dbReference type="InterPro" id="IPR041118">
    <property type="entry name" value="Rx_N"/>
</dbReference>
<feature type="region of interest" description="Disordered" evidence="6">
    <location>
        <begin position="169"/>
        <end position="202"/>
    </location>
</feature>
<gene>
    <name evidence="8" type="ORF">GQ55_2G008400</name>
</gene>
<dbReference type="GO" id="GO:0000166">
    <property type="term" value="F:nucleotide binding"/>
    <property type="evidence" value="ECO:0007669"/>
    <property type="project" value="UniProtKB-KW"/>
</dbReference>
<organism evidence="8 9">
    <name type="scientific">Panicum hallii var. hallii</name>
    <dbReference type="NCBI Taxonomy" id="1504633"/>
    <lineage>
        <taxon>Eukaryota</taxon>
        <taxon>Viridiplantae</taxon>
        <taxon>Streptophyta</taxon>
        <taxon>Embryophyta</taxon>
        <taxon>Tracheophyta</taxon>
        <taxon>Spermatophyta</taxon>
        <taxon>Magnoliopsida</taxon>
        <taxon>Liliopsida</taxon>
        <taxon>Poales</taxon>
        <taxon>Poaceae</taxon>
        <taxon>PACMAD clade</taxon>
        <taxon>Panicoideae</taxon>
        <taxon>Panicodae</taxon>
        <taxon>Paniceae</taxon>
        <taxon>Panicinae</taxon>
        <taxon>Panicum</taxon>
        <taxon>Panicum sect. Panicum</taxon>
    </lineage>
</organism>
<proteinExistence type="inferred from homology"/>
<dbReference type="EMBL" id="CM009750">
    <property type="protein sequence ID" value="PUZ68225.1"/>
    <property type="molecule type" value="Genomic_DNA"/>
</dbReference>
<evidence type="ECO:0000259" key="7">
    <source>
        <dbReference type="Pfam" id="PF18052"/>
    </source>
</evidence>
<keyword evidence="3" id="KW-0677">Repeat</keyword>
<dbReference type="AlphaFoldDB" id="A0A2T7EK71"/>